<dbReference type="PANTHER" id="PTHR43918">
    <property type="entry name" value="ACETYLCHOLINESTERASE"/>
    <property type="match status" value="1"/>
</dbReference>
<comment type="similarity">
    <text evidence="1 3">Belongs to the type-B carboxylesterase/lipase family.</text>
</comment>
<dbReference type="InterPro" id="IPR002018">
    <property type="entry name" value="CarbesteraseB"/>
</dbReference>
<dbReference type="GO" id="GO:0052689">
    <property type="term" value="F:carboxylic ester hydrolase activity"/>
    <property type="evidence" value="ECO:0007669"/>
    <property type="project" value="TreeGrafter"/>
</dbReference>
<dbReference type="PANTHER" id="PTHR43918:SF4">
    <property type="entry name" value="CARBOXYLIC ESTER HYDROLASE"/>
    <property type="match status" value="1"/>
</dbReference>
<evidence type="ECO:0000259" key="4">
    <source>
        <dbReference type="Pfam" id="PF00135"/>
    </source>
</evidence>
<organism evidence="5 6">
    <name type="scientific">Gymnopilus junonius</name>
    <name type="common">Spectacular rustgill mushroom</name>
    <name type="synonym">Gymnopilus spectabilis subsp. junonius</name>
    <dbReference type="NCBI Taxonomy" id="109634"/>
    <lineage>
        <taxon>Eukaryota</taxon>
        <taxon>Fungi</taxon>
        <taxon>Dikarya</taxon>
        <taxon>Basidiomycota</taxon>
        <taxon>Agaricomycotina</taxon>
        <taxon>Agaricomycetes</taxon>
        <taxon>Agaricomycetidae</taxon>
        <taxon>Agaricales</taxon>
        <taxon>Agaricineae</taxon>
        <taxon>Hymenogastraceae</taxon>
        <taxon>Gymnopilus</taxon>
    </lineage>
</organism>
<proteinExistence type="inferred from homology"/>
<evidence type="ECO:0000256" key="3">
    <source>
        <dbReference type="RuleBase" id="RU361235"/>
    </source>
</evidence>
<reference evidence="5" key="1">
    <citation type="submission" date="2020-11" db="EMBL/GenBank/DDBJ databases">
        <authorList>
            <consortium name="DOE Joint Genome Institute"/>
            <person name="Ahrendt S."/>
            <person name="Riley R."/>
            <person name="Andreopoulos W."/>
            <person name="LaButti K."/>
            <person name="Pangilinan J."/>
            <person name="Ruiz-duenas F.J."/>
            <person name="Barrasa J.M."/>
            <person name="Sanchez-Garcia M."/>
            <person name="Camarero S."/>
            <person name="Miyauchi S."/>
            <person name="Serrano A."/>
            <person name="Linde D."/>
            <person name="Babiker R."/>
            <person name="Drula E."/>
            <person name="Ayuso-Fernandez I."/>
            <person name="Pacheco R."/>
            <person name="Padilla G."/>
            <person name="Ferreira P."/>
            <person name="Barriuso J."/>
            <person name="Kellner H."/>
            <person name="Castanera R."/>
            <person name="Alfaro M."/>
            <person name="Ramirez L."/>
            <person name="Pisabarro A.G."/>
            <person name="Kuo A."/>
            <person name="Tritt A."/>
            <person name="Lipzen A."/>
            <person name="He G."/>
            <person name="Yan M."/>
            <person name="Ng V."/>
            <person name="Cullen D."/>
            <person name="Martin F."/>
            <person name="Rosso M.-N."/>
            <person name="Henrissat B."/>
            <person name="Hibbett D."/>
            <person name="Martinez A.T."/>
            <person name="Grigoriev I.V."/>
        </authorList>
    </citation>
    <scope>NUCLEOTIDE SEQUENCE</scope>
    <source>
        <strain evidence="5">AH 44721</strain>
    </source>
</reference>
<name>A0A9P5TGQ8_GYMJU</name>
<dbReference type="OrthoDB" id="408631at2759"/>
<keyword evidence="3" id="KW-0732">Signal</keyword>
<evidence type="ECO:0000256" key="2">
    <source>
        <dbReference type="ARBA" id="ARBA00022801"/>
    </source>
</evidence>
<dbReference type="EC" id="3.1.1.-" evidence="3"/>
<feature type="chain" id="PRO_5040540324" description="Carboxylic ester hydrolase" evidence="3">
    <location>
        <begin position="21"/>
        <end position="543"/>
    </location>
</feature>
<feature type="domain" description="Carboxylesterase type B" evidence="4">
    <location>
        <begin position="22"/>
        <end position="496"/>
    </location>
</feature>
<keyword evidence="6" id="KW-1185">Reference proteome</keyword>
<dbReference type="PROSITE" id="PS00941">
    <property type="entry name" value="CARBOXYLESTERASE_B_2"/>
    <property type="match status" value="1"/>
</dbReference>
<sequence length="543" mass="57946">MYSGLFVALLSVSFTVATNSGPTVTLSYGSFQGNAAGNVVEFLGMPFAASPVGKLRFANPQTPINFEGIRQATQFGAECFQMDLSRNASAAIVGSEDCLFINVVKPANIPSGKKLPILFWIFGGGFEVGSSTANPGDTVVQRSIALGEPVIFVSPNYRVNAMGFIGGQQIKNAGLGNNGLRDQRFAMEWVQQHITAFGGDPTKVIIWGESAGAISVGMHLVVNNGNPAGLFRGAFMESGSPQASPDITLQQKFFDMIVNNTGCTGASDPIQCLRSVPFNQLGAAINKVPGFLTESSIQLAFQPSVDGQFLTRDPQVSIQKGLYARVPFVTGDCDDEGTVFALASTNITTDADFLNYVQTNFFKGNLPQAELDALAAAYPSDPTQGSPFNTGAANAITPEFKRIAALLGDLGFQSPRRFFLRAASRTQPTWAFLFQRGKSTPITGSSHGSDVPEFFGTGASPDFVGTDALINFANTLNPTKPFNRLSLLSNITWNEYSSSVSNPPMLAFVDPAPAIEITTDTFRQEAMSLVANFSVQFEGKDII</sequence>
<accession>A0A9P5TGQ8</accession>
<dbReference type="Pfam" id="PF00135">
    <property type="entry name" value="COesterase"/>
    <property type="match status" value="1"/>
</dbReference>
<comment type="caution">
    <text evidence="5">The sequence shown here is derived from an EMBL/GenBank/DDBJ whole genome shotgun (WGS) entry which is preliminary data.</text>
</comment>
<dbReference type="AlphaFoldDB" id="A0A9P5TGQ8"/>
<dbReference type="InterPro" id="IPR029058">
    <property type="entry name" value="AB_hydrolase_fold"/>
</dbReference>
<dbReference type="InterPro" id="IPR050654">
    <property type="entry name" value="AChE-related_enzymes"/>
</dbReference>
<feature type="signal peptide" evidence="3">
    <location>
        <begin position="1"/>
        <end position="20"/>
    </location>
</feature>
<dbReference type="SUPFAM" id="SSF53474">
    <property type="entry name" value="alpha/beta-Hydrolases"/>
    <property type="match status" value="1"/>
</dbReference>
<gene>
    <name evidence="5" type="ORF">CPB84DRAFT_1838463</name>
</gene>
<evidence type="ECO:0000256" key="1">
    <source>
        <dbReference type="ARBA" id="ARBA00005964"/>
    </source>
</evidence>
<dbReference type="Proteomes" id="UP000724874">
    <property type="component" value="Unassembled WGS sequence"/>
</dbReference>
<evidence type="ECO:0000313" key="5">
    <source>
        <dbReference type="EMBL" id="KAF8879078.1"/>
    </source>
</evidence>
<dbReference type="EMBL" id="JADNYJ010000152">
    <property type="protein sequence ID" value="KAF8879078.1"/>
    <property type="molecule type" value="Genomic_DNA"/>
</dbReference>
<protein>
    <recommendedName>
        <fullName evidence="3">Carboxylic ester hydrolase</fullName>
        <ecNumber evidence="3">3.1.1.-</ecNumber>
    </recommendedName>
</protein>
<keyword evidence="2 3" id="KW-0378">Hydrolase</keyword>
<evidence type="ECO:0000313" key="6">
    <source>
        <dbReference type="Proteomes" id="UP000724874"/>
    </source>
</evidence>
<dbReference type="InterPro" id="IPR019826">
    <property type="entry name" value="Carboxylesterase_B_AS"/>
</dbReference>
<dbReference type="InterPro" id="IPR019819">
    <property type="entry name" value="Carboxylesterase_B_CS"/>
</dbReference>
<dbReference type="Gene3D" id="3.40.50.1820">
    <property type="entry name" value="alpha/beta hydrolase"/>
    <property type="match status" value="1"/>
</dbReference>
<dbReference type="PROSITE" id="PS00122">
    <property type="entry name" value="CARBOXYLESTERASE_B_1"/>
    <property type="match status" value="1"/>
</dbReference>